<comment type="similarity">
    <text evidence="4">Belongs to the peptidase M29 family.</text>
</comment>
<dbReference type="GO" id="GO:0006508">
    <property type="term" value="P:proteolysis"/>
    <property type="evidence" value="ECO:0007669"/>
    <property type="project" value="UniProtKB-KW"/>
</dbReference>
<keyword evidence="5 10" id="KW-0031">Aminopeptidase</keyword>
<organism evidence="10 11">
    <name type="scientific">Breznakia blatticola</name>
    <dbReference type="NCBI Taxonomy" id="1754012"/>
    <lineage>
        <taxon>Bacteria</taxon>
        <taxon>Bacillati</taxon>
        <taxon>Bacillota</taxon>
        <taxon>Erysipelotrichia</taxon>
        <taxon>Erysipelotrichales</taxon>
        <taxon>Erysipelotrichaceae</taxon>
        <taxon>Breznakia</taxon>
    </lineage>
</organism>
<evidence type="ECO:0000256" key="8">
    <source>
        <dbReference type="ARBA" id="ARBA00022801"/>
    </source>
</evidence>
<dbReference type="SUPFAM" id="SSF144052">
    <property type="entry name" value="Thermophilic metalloprotease-like"/>
    <property type="match status" value="1"/>
</dbReference>
<dbReference type="RefSeq" id="WP_134171358.1">
    <property type="nucleotide sequence ID" value="NZ_SODD01000063.1"/>
</dbReference>
<evidence type="ECO:0000313" key="10">
    <source>
        <dbReference type="EMBL" id="TDW09101.1"/>
    </source>
</evidence>
<dbReference type="InterPro" id="IPR052170">
    <property type="entry name" value="M29_Exopeptidase"/>
</dbReference>
<comment type="cofactor">
    <cofactor evidence="2">
        <name>Mg(2+)</name>
        <dbReference type="ChEBI" id="CHEBI:18420"/>
    </cofactor>
</comment>
<dbReference type="PANTHER" id="PTHR34448">
    <property type="entry name" value="AMINOPEPTIDASE"/>
    <property type="match status" value="1"/>
</dbReference>
<dbReference type="InterPro" id="IPR000787">
    <property type="entry name" value="Peptidase_M29"/>
</dbReference>
<evidence type="ECO:0000256" key="7">
    <source>
        <dbReference type="ARBA" id="ARBA00022723"/>
    </source>
</evidence>
<dbReference type="Pfam" id="PF02073">
    <property type="entry name" value="Peptidase_M29"/>
    <property type="match status" value="1"/>
</dbReference>
<evidence type="ECO:0000256" key="1">
    <source>
        <dbReference type="ARBA" id="ARBA00001941"/>
    </source>
</evidence>
<keyword evidence="7" id="KW-0479">Metal-binding</keyword>
<keyword evidence="9" id="KW-0482">Metalloprotease</keyword>
<gene>
    <name evidence="10" type="ORF">EDD63_16310</name>
</gene>
<dbReference type="GO" id="GO:0046872">
    <property type="term" value="F:metal ion binding"/>
    <property type="evidence" value="ECO:0007669"/>
    <property type="project" value="UniProtKB-KW"/>
</dbReference>
<evidence type="ECO:0000313" key="11">
    <source>
        <dbReference type="Proteomes" id="UP000294743"/>
    </source>
</evidence>
<evidence type="ECO:0000256" key="3">
    <source>
        <dbReference type="ARBA" id="ARBA00001947"/>
    </source>
</evidence>
<keyword evidence="11" id="KW-1185">Reference proteome</keyword>
<proteinExistence type="inferred from homology"/>
<dbReference type="Gene3D" id="3.40.1830.10">
    <property type="entry name" value="Thermophilic metalloprotease (M29)"/>
    <property type="match status" value="1"/>
</dbReference>
<comment type="caution">
    <text evidence="10">The sequence shown here is derived from an EMBL/GenBank/DDBJ whole genome shotgun (WGS) entry which is preliminary data.</text>
</comment>
<dbReference type="PANTHER" id="PTHR34448:SF3">
    <property type="entry name" value="AMINOPEPTIDASE AMPS"/>
    <property type="match status" value="1"/>
</dbReference>
<dbReference type="PRINTS" id="PR00919">
    <property type="entry name" value="THERMOPTASE"/>
</dbReference>
<dbReference type="GO" id="GO:0004177">
    <property type="term" value="F:aminopeptidase activity"/>
    <property type="evidence" value="ECO:0007669"/>
    <property type="project" value="UniProtKB-KW"/>
</dbReference>
<keyword evidence="6" id="KW-0645">Protease</keyword>
<evidence type="ECO:0000256" key="4">
    <source>
        <dbReference type="ARBA" id="ARBA00008236"/>
    </source>
</evidence>
<dbReference type="OrthoDB" id="9803993at2"/>
<protein>
    <submittedName>
        <fullName evidence="10">Aminopeptidase II</fullName>
    </submittedName>
</protein>
<sequence>MLSKTIIEKYAKLAVRSGVNVQPGQTMVINAPVNTRDMIEACVKEGYEAGAKEVIVNFYDEKINRMHYEYQSVETLTDIPDYLVEQKVAPLRNGGCILHIVSEIPEVMAGLDATKLQEVGIARQKAFRESSEITMASKVQWSIVGYPNVDWAKKVFPNEPEEVAMIKLGDAICNSVQVLEDNDPIEFWKEHDENLRKYVNIMNDYNFKSLHFKNELGTDLTVELVKDHIWAGGDEATPGGVMFNANMPTEEVFTMPYKYGMNGKVVSTKPLSYNGSLINQFELTFKDGKVVEYKAENNEDVLQSLIEFDEGSSYTGEIALVPYHSPISMSNILFYNTLYDENASCHIALGRAYPMNVKDGTTMTQEQLDAVGSNNSMIHVDFMFGTEDLEIIGTTQDGKEITVFKNGDFAF</sequence>
<dbReference type="InterPro" id="IPR035097">
    <property type="entry name" value="M29_N-terminal"/>
</dbReference>
<name>A0A4R7Z8G5_9FIRM</name>
<reference evidence="10 11" key="1">
    <citation type="submission" date="2019-03" db="EMBL/GenBank/DDBJ databases">
        <title>Genomic Encyclopedia of Type Strains, Phase IV (KMG-IV): sequencing the most valuable type-strain genomes for metagenomic binning, comparative biology and taxonomic classification.</title>
        <authorList>
            <person name="Goeker M."/>
        </authorList>
    </citation>
    <scope>NUCLEOTIDE SEQUENCE [LARGE SCALE GENOMIC DNA]</scope>
    <source>
        <strain evidence="10 11">DSM 28867</strain>
    </source>
</reference>
<accession>A0A4R7Z8G5</accession>
<dbReference type="EMBL" id="SODD01000063">
    <property type="protein sequence ID" value="TDW09101.1"/>
    <property type="molecule type" value="Genomic_DNA"/>
</dbReference>
<evidence type="ECO:0000256" key="9">
    <source>
        <dbReference type="ARBA" id="ARBA00023049"/>
    </source>
</evidence>
<keyword evidence="8" id="KW-0378">Hydrolase</keyword>
<comment type="cofactor">
    <cofactor evidence="3">
        <name>Zn(2+)</name>
        <dbReference type="ChEBI" id="CHEBI:29105"/>
    </cofactor>
</comment>
<comment type="cofactor">
    <cofactor evidence="1">
        <name>Co(2+)</name>
        <dbReference type="ChEBI" id="CHEBI:48828"/>
    </cofactor>
</comment>
<dbReference type="GO" id="GO:0008237">
    <property type="term" value="F:metallopeptidase activity"/>
    <property type="evidence" value="ECO:0007669"/>
    <property type="project" value="UniProtKB-KW"/>
</dbReference>
<evidence type="ECO:0000256" key="2">
    <source>
        <dbReference type="ARBA" id="ARBA00001946"/>
    </source>
</evidence>
<evidence type="ECO:0000256" key="6">
    <source>
        <dbReference type="ARBA" id="ARBA00022670"/>
    </source>
</evidence>
<dbReference type="Proteomes" id="UP000294743">
    <property type="component" value="Unassembled WGS sequence"/>
</dbReference>
<dbReference type="AlphaFoldDB" id="A0A4R7Z8G5"/>
<evidence type="ECO:0000256" key="5">
    <source>
        <dbReference type="ARBA" id="ARBA00022438"/>
    </source>
</evidence>